<gene>
    <name evidence="2" type="ORF">HK097_006958</name>
</gene>
<feature type="compositionally biased region" description="Low complexity" evidence="1">
    <location>
        <begin position="277"/>
        <end position="290"/>
    </location>
</feature>
<accession>A0AAD5X4Y2</accession>
<feature type="compositionally biased region" description="Low complexity" evidence="1">
    <location>
        <begin position="100"/>
        <end position="109"/>
    </location>
</feature>
<feature type="compositionally biased region" description="Low complexity" evidence="1">
    <location>
        <begin position="229"/>
        <end position="243"/>
    </location>
</feature>
<keyword evidence="3" id="KW-1185">Reference proteome</keyword>
<dbReference type="EMBL" id="JADGJD010000331">
    <property type="protein sequence ID" value="KAJ3052046.1"/>
    <property type="molecule type" value="Genomic_DNA"/>
</dbReference>
<protein>
    <submittedName>
        <fullName evidence="2">Uncharacterized protein</fullName>
    </submittedName>
</protein>
<feature type="region of interest" description="Disordered" evidence="1">
    <location>
        <begin position="183"/>
        <end position="377"/>
    </location>
</feature>
<comment type="caution">
    <text evidence="2">The sequence shown here is derived from an EMBL/GenBank/DDBJ whole genome shotgun (WGS) entry which is preliminary data.</text>
</comment>
<sequence>MAPSSAPHPTTSGLRIRKSARTPIPAKHFTLELEDIPSSPLAQQTGGKPVSEDPDAPVTTRPRRTSRHHIRPSITLSSTPSQTHIATAAEGKHAHRRVSNLRSSTSASRSRSRFQTATPTTPTTREVSYEEYDSDGSLVNKWSQFEEWVPLPGTFTRQRELMDQYRQQAQFQMKLQELAQARDKIGKGKKPENISSLLTFGTKPRRLSNTEKDSMNTALGLSKSKPSHSRSSSSKAPSASQPRKPQRPTKGRKTLAKITPLYSDSDYHQSSEEESTDSSSPSAEGSSASSDYKPLSRRKPKPSRCRRTQTLWTTRKPRDSKLVFETPEWEVEDEEVDVEGVDEREVEGRKEEEDEGDEGGGEEEVDSDDTDWLFGDD</sequence>
<evidence type="ECO:0000313" key="3">
    <source>
        <dbReference type="Proteomes" id="UP001212841"/>
    </source>
</evidence>
<feature type="compositionally biased region" description="Polar residues" evidence="1">
    <location>
        <begin position="74"/>
        <end position="85"/>
    </location>
</feature>
<name>A0AAD5X4Y2_9FUNG</name>
<feature type="compositionally biased region" description="Acidic residues" evidence="1">
    <location>
        <begin position="352"/>
        <end position="377"/>
    </location>
</feature>
<feature type="compositionally biased region" description="Basic and acidic residues" evidence="1">
    <location>
        <begin position="183"/>
        <end position="192"/>
    </location>
</feature>
<dbReference type="Proteomes" id="UP001212841">
    <property type="component" value="Unassembled WGS sequence"/>
</dbReference>
<feature type="compositionally biased region" description="Basic residues" evidence="1">
    <location>
        <begin position="244"/>
        <end position="255"/>
    </location>
</feature>
<feature type="region of interest" description="Disordered" evidence="1">
    <location>
        <begin position="1"/>
        <end position="129"/>
    </location>
</feature>
<evidence type="ECO:0000313" key="2">
    <source>
        <dbReference type="EMBL" id="KAJ3052046.1"/>
    </source>
</evidence>
<evidence type="ECO:0000256" key="1">
    <source>
        <dbReference type="SAM" id="MobiDB-lite"/>
    </source>
</evidence>
<proteinExistence type="predicted"/>
<reference evidence="2" key="1">
    <citation type="submission" date="2020-05" db="EMBL/GenBank/DDBJ databases">
        <title>Phylogenomic resolution of chytrid fungi.</title>
        <authorList>
            <person name="Stajich J.E."/>
            <person name="Amses K."/>
            <person name="Simmons R."/>
            <person name="Seto K."/>
            <person name="Myers J."/>
            <person name="Bonds A."/>
            <person name="Quandt C.A."/>
            <person name="Barry K."/>
            <person name="Liu P."/>
            <person name="Grigoriev I."/>
            <person name="Longcore J.E."/>
            <person name="James T.Y."/>
        </authorList>
    </citation>
    <scope>NUCLEOTIDE SEQUENCE</scope>
    <source>
        <strain evidence="2">JEL0318</strain>
    </source>
</reference>
<feature type="compositionally biased region" description="Basic residues" evidence="1">
    <location>
        <begin position="295"/>
        <end position="307"/>
    </location>
</feature>
<feature type="compositionally biased region" description="Basic and acidic residues" evidence="1">
    <location>
        <begin position="341"/>
        <end position="351"/>
    </location>
</feature>
<dbReference type="AlphaFoldDB" id="A0AAD5X4Y2"/>
<organism evidence="2 3">
    <name type="scientific">Rhizophlyctis rosea</name>
    <dbReference type="NCBI Taxonomy" id="64517"/>
    <lineage>
        <taxon>Eukaryota</taxon>
        <taxon>Fungi</taxon>
        <taxon>Fungi incertae sedis</taxon>
        <taxon>Chytridiomycota</taxon>
        <taxon>Chytridiomycota incertae sedis</taxon>
        <taxon>Chytridiomycetes</taxon>
        <taxon>Rhizophlyctidales</taxon>
        <taxon>Rhizophlyctidaceae</taxon>
        <taxon>Rhizophlyctis</taxon>
    </lineage>
</organism>
<feature type="compositionally biased region" description="Basic residues" evidence="1">
    <location>
        <begin position="61"/>
        <end position="71"/>
    </location>
</feature>
<feature type="compositionally biased region" description="Acidic residues" evidence="1">
    <location>
        <begin position="327"/>
        <end position="340"/>
    </location>
</feature>